<evidence type="ECO:0000256" key="2">
    <source>
        <dbReference type="ARBA" id="ARBA00008929"/>
    </source>
</evidence>
<keyword evidence="5" id="KW-1133">Transmembrane helix</keyword>
<evidence type="ECO:0000256" key="1">
    <source>
        <dbReference type="ARBA" id="ARBA00004651"/>
    </source>
</evidence>
<dbReference type="Gene3D" id="1.20.1630.10">
    <property type="entry name" value="Formate dehydrogenase/DMSO reductase domain"/>
    <property type="match status" value="1"/>
</dbReference>
<comment type="subcellular location">
    <subcellularLocation>
        <location evidence="1">Cell membrane</location>
        <topology evidence="1">Multi-pass membrane protein</topology>
    </subcellularLocation>
</comment>
<reference evidence="8" key="1">
    <citation type="submission" date="2024-01" db="EMBL/GenBank/DDBJ databases">
        <title>The genome sequence of Micromonospora mangrovi CCTCC AA 2012012.</title>
        <authorList>
            <person name="Gao J."/>
        </authorList>
    </citation>
    <scope>NUCLEOTIDE SEQUENCE</scope>
    <source>
        <strain evidence="8">CCTCC AA 2012012</strain>
    </source>
</reference>
<accession>A0AAU7MDC4</accession>
<evidence type="ECO:0000256" key="6">
    <source>
        <dbReference type="ARBA" id="ARBA00023136"/>
    </source>
</evidence>
<feature type="compositionally biased region" description="Basic and acidic residues" evidence="7">
    <location>
        <begin position="87"/>
        <end position="96"/>
    </location>
</feature>
<sequence>MSPDRAPVGALFRRFRDRLAAEGPERLGGPGPLAGHGTKVTATHGATGTGNAPLTAGAENGSRATGTGAGVARTDAGAAEVRLAPHPPRDVEPVDRPRRKGRRGGRGGGGEQLNVPPAEFTSYYGRPILKAPVWKWDIAAYLFTGGLAAGSSLLAAGGQLTGRPALRRSGRVVSLAAVSASAYFLINDLGKPSRFHHMLRVAKLTSPMSVGTWILSTFGPAAGVAAIAEAAPWLPERGVLGLGRRVLPPVGHAAGLVAAVTAPALATYTGVLLADTAVPSWHEAYPELPTIFAGSALASGAGVGLIAAPPAQAGPARRFAVAGAALELWGAHRVETRLGLLSEPYATGTAGRLLRTGRALTAAGVAGALVGRRSRVLCALSGGALLAASVCTRFGIFHGGVASAKDPRYTVVPQRERADRRAAEQG</sequence>
<dbReference type="RefSeq" id="WP_350936068.1">
    <property type="nucleotide sequence ID" value="NZ_CP157762.1"/>
</dbReference>
<dbReference type="EMBL" id="CP159342">
    <property type="protein sequence ID" value="XCH76041.1"/>
    <property type="molecule type" value="Genomic_DNA"/>
</dbReference>
<dbReference type="InterPro" id="IPR052049">
    <property type="entry name" value="Electron_transfer_protein"/>
</dbReference>
<evidence type="ECO:0000256" key="3">
    <source>
        <dbReference type="ARBA" id="ARBA00022475"/>
    </source>
</evidence>
<evidence type="ECO:0000256" key="5">
    <source>
        <dbReference type="ARBA" id="ARBA00022989"/>
    </source>
</evidence>
<organism evidence="8">
    <name type="scientific">Micromonospora sp. CCTCC AA 2012012</name>
    <dbReference type="NCBI Taxonomy" id="3111921"/>
    <lineage>
        <taxon>Bacteria</taxon>
        <taxon>Bacillati</taxon>
        <taxon>Actinomycetota</taxon>
        <taxon>Actinomycetes</taxon>
        <taxon>Micromonosporales</taxon>
        <taxon>Micromonosporaceae</taxon>
        <taxon>Micromonospora</taxon>
    </lineage>
</organism>
<protein>
    <submittedName>
        <fullName evidence="8">NrfD/PsrC family molybdoenzyme membrane anchor subunit</fullName>
    </submittedName>
</protein>
<feature type="compositionally biased region" description="Low complexity" evidence="7">
    <location>
        <begin position="35"/>
        <end position="52"/>
    </location>
</feature>
<name>A0AAU7MDC4_9ACTN</name>
<dbReference type="Pfam" id="PF03916">
    <property type="entry name" value="NrfD"/>
    <property type="match status" value="1"/>
</dbReference>
<dbReference type="EMBL" id="CP157762">
    <property type="protein sequence ID" value="XBP95338.1"/>
    <property type="molecule type" value="Genomic_DNA"/>
</dbReference>
<gene>
    <name evidence="8" type="primary">nrfD</name>
    <name evidence="9" type="ORF">ABUL08_08120</name>
    <name evidence="8" type="ORF">VK199_08075</name>
</gene>
<dbReference type="PANTHER" id="PTHR34856">
    <property type="entry name" value="PROTEIN NRFD"/>
    <property type="match status" value="1"/>
</dbReference>
<reference evidence="9" key="2">
    <citation type="submission" date="2024-06" db="EMBL/GenBank/DDBJ databases">
        <title>Micromonospora mangrovi CCTCC AA 2012012 genome sequences.</title>
        <authorList>
            <person name="Gao J."/>
        </authorList>
    </citation>
    <scope>NUCLEOTIDE SEQUENCE</scope>
    <source>
        <strain evidence="9">CCTCC AA 2012012</strain>
    </source>
</reference>
<comment type="similarity">
    <text evidence="2">Belongs to the NrfD family.</text>
</comment>
<evidence type="ECO:0000313" key="8">
    <source>
        <dbReference type="EMBL" id="XBP95338.1"/>
    </source>
</evidence>
<keyword evidence="3" id="KW-1003">Cell membrane</keyword>
<evidence type="ECO:0000313" key="9">
    <source>
        <dbReference type="EMBL" id="XCH76041.1"/>
    </source>
</evidence>
<evidence type="ECO:0000256" key="7">
    <source>
        <dbReference type="SAM" id="MobiDB-lite"/>
    </source>
</evidence>
<keyword evidence="4" id="KW-0812">Transmembrane</keyword>
<keyword evidence="6" id="KW-0472">Membrane</keyword>
<dbReference type="AlphaFoldDB" id="A0AAU7MDC4"/>
<evidence type="ECO:0000256" key="4">
    <source>
        <dbReference type="ARBA" id="ARBA00022692"/>
    </source>
</evidence>
<proteinExistence type="inferred from homology"/>
<feature type="region of interest" description="Disordered" evidence="7">
    <location>
        <begin position="21"/>
        <end position="114"/>
    </location>
</feature>
<dbReference type="InterPro" id="IPR005614">
    <property type="entry name" value="NrfD-like"/>
</dbReference>
<dbReference type="GO" id="GO:0005886">
    <property type="term" value="C:plasma membrane"/>
    <property type="evidence" value="ECO:0007669"/>
    <property type="project" value="UniProtKB-SubCell"/>
</dbReference>
<dbReference type="PANTHER" id="PTHR34856:SF2">
    <property type="entry name" value="PROTEIN NRFD"/>
    <property type="match status" value="1"/>
</dbReference>